<dbReference type="EMBL" id="CP015085">
    <property type="protein sequence ID" value="ANK05213.1"/>
    <property type="molecule type" value="Genomic_DNA"/>
</dbReference>
<name>A0A192CGD1_ECO25</name>
<reference evidence="1 2" key="1">
    <citation type="submission" date="2016-03" db="EMBL/GenBank/DDBJ databases">
        <title>Genome Sequence and Comparative Pathogenic Determinants of Uropathogenic Escherichia coli O25b:H4, a Clinical Isolate from Saudi Arabia.</title>
        <authorList>
            <person name="Alyamani E.A.J."/>
            <person name="Khiyami M.A."/>
            <person name="Booq R.Y."/>
            <person name="Bahwerth F.S."/>
            <person name="Vaisvil B."/>
            <person name="Schmitt D.P."/>
            <person name="Kapatral V."/>
        </authorList>
    </citation>
    <scope>NUCLEOTIDE SEQUENCE [LARGE SCALE GENOMIC DNA]</scope>
    <source>
        <strain evidence="1 2">O25b:H4</strain>
    </source>
</reference>
<evidence type="ECO:0000313" key="2">
    <source>
        <dbReference type="Proteomes" id="UP000183316"/>
    </source>
</evidence>
<gene>
    <name evidence="1" type="ORF">WLH_03952</name>
</gene>
<sequence length="70" mass="7803">MRLIKRVRWKGEYLPGTGNVKCEPVSGKMYRLQRNKNSLESTSGNEKLPGENGFVSRYSRAILSTGDGSP</sequence>
<dbReference type="AlphaFoldDB" id="A0A192CGD1"/>
<accession>A0A192CGD1</accession>
<dbReference type="PATRIC" id="fig|941280.3.peg.3927"/>
<organism evidence="1 2">
    <name type="scientific">Escherichia coli O25b:H4</name>
    <dbReference type="NCBI Taxonomy" id="941280"/>
    <lineage>
        <taxon>Bacteria</taxon>
        <taxon>Pseudomonadati</taxon>
        <taxon>Pseudomonadota</taxon>
        <taxon>Gammaproteobacteria</taxon>
        <taxon>Enterobacterales</taxon>
        <taxon>Enterobacteriaceae</taxon>
        <taxon>Escherichia</taxon>
    </lineage>
</organism>
<protein>
    <submittedName>
        <fullName evidence="1">Uncharacterized protein</fullName>
    </submittedName>
</protein>
<evidence type="ECO:0000313" key="1">
    <source>
        <dbReference type="EMBL" id="ANK05213.1"/>
    </source>
</evidence>
<dbReference type="Proteomes" id="UP000183316">
    <property type="component" value="Chromosome"/>
</dbReference>
<proteinExistence type="predicted"/>